<dbReference type="Pfam" id="PF12937">
    <property type="entry name" value="F-box-like"/>
    <property type="match status" value="1"/>
</dbReference>
<dbReference type="Gene3D" id="3.80.10.10">
    <property type="entry name" value="Ribonuclease Inhibitor"/>
    <property type="match status" value="1"/>
</dbReference>
<accession>A0ABR3A8S2</accession>
<feature type="compositionally biased region" description="Polar residues" evidence="1">
    <location>
        <begin position="398"/>
        <end position="407"/>
    </location>
</feature>
<dbReference type="InterPro" id="IPR036047">
    <property type="entry name" value="F-box-like_dom_sf"/>
</dbReference>
<dbReference type="PROSITE" id="PS50181">
    <property type="entry name" value="FBOX"/>
    <property type="match status" value="1"/>
</dbReference>
<feature type="domain" description="F-box" evidence="2">
    <location>
        <begin position="23"/>
        <end position="73"/>
    </location>
</feature>
<evidence type="ECO:0000259" key="2">
    <source>
        <dbReference type="PROSITE" id="PS50181"/>
    </source>
</evidence>
<comment type="caution">
    <text evidence="3">The sequence shown here is derived from an EMBL/GenBank/DDBJ whole genome shotgun (WGS) entry which is preliminary data.</text>
</comment>
<dbReference type="Gene3D" id="1.20.1280.50">
    <property type="match status" value="1"/>
</dbReference>
<feature type="region of interest" description="Disordered" evidence="1">
    <location>
        <begin position="1"/>
        <end position="23"/>
    </location>
</feature>
<feature type="region of interest" description="Disordered" evidence="1">
    <location>
        <begin position="376"/>
        <end position="407"/>
    </location>
</feature>
<reference evidence="3 4" key="1">
    <citation type="submission" date="2024-05" db="EMBL/GenBank/DDBJ databases">
        <title>A draft genome resource for the thread blight pathogen Marasmius tenuissimus strain MS-2.</title>
        <authorList>
            <person name="Yulfo-Soto G.E."/>
            <person name="Baruah I.K."/>
            <person name="Amoako-Attah I."/>
            <person name="Bukari Y."/>
            <person name="Meinhardt L.W."/>
            <person name="Bailey B.A."/>
            <person name="Cohen S.P."/>
        </authorList>
    </citation>
    <scope>NUCLEOTIDE SEQUENCE [LARGE SCALE GENOMIC DNA]</scope>
    <source>
        <strain evidence="3 4">MS-2</strain>
    </source>
</reference>
<keyword evidence="4" id="KW-1185">Reference proteome</keyword>
<dbReference type="SUPFAM" id="SSF81383">
    <property type="entry name" value="F-box domain"/>
    <property type="match status" value="1"/>
</dbReference>
<organism evidence="3 4">
    <name type="scientific">Marasmius tenuissimus</name>
    <dbReference type="NCBI Taxonomy" id="585030"/>
    <lineage>
        <taxon>Eukaryota</taxon>
        <taxon>Fungi</taxon>
        <taxon>Dikarya</taxon>
        <taxon>Basidiomycota</taxon>
        <taxon>Agaricomycotina</taxon>
        <taxon>Agaricomycetes</taxon>
        <taxon>Agaricomycetidae</taxon>
        <taxon>Agaricales</taxon>
        <taxon>Marasmiineae</taxon>
        <taxon>Marasmiaceae</taxon>
        <taxon>Marasmius</taxon>
    </lineage>
</organism>
<proteinExistence type="predicted"/>
<dbReference type="InterPro" id="IPR001810">
    <property type="entry name" value="F-box_dom"/>
</dbReference>
<evidence type="ECO:0000313" key="4">
    <source>
        <dbReference type="Proteomes" id="UP001437256"/>
    </source>
</evidence>
<gene>
    <name evidence="3" type="ORF">AAF712_003005</name>
</gene>
<dbReference type="SUPFAM" id="SSF52047">
    <property type="entry name" value="RNI-like"/>
    <property type="match status" value="1"/>
</dbReference>
<name>A0ABR3A8S2_9AGAR</name>
<evidence type="ECO:0000256" key="1">
    <source>
        <dbReference type="SAM" id="MobiDB-lite"/>
    </source>
</evidence>
<feature type="compositionally biased region" description="Polar residues" evidence="1">
    <location>
        <begin position="8"/>
        <end position="18"/>
    </location>
</feature>
<dbReference type="InterPro" id="IPR032675">
    <property type="entry name" value="LRR_dom_sf"/>
</dbReference>
<dbReference type="EMBL" id="JBBXMP010000010">
    <property type="protein sequence ID" value="KAL0069736.1"/>
    <property type="molecule type" value="Genomic_DNA"/>
</dbReference>
<evidence type="ECO:0000313" key="3">
    <source>
        <dbReference type="EMBL" id="KAL0069736.1"/>
    </source>
</evidence>
<protein>
    <recommendedName>
        <fullName evidence="2">F-box domain-containing protein</fullName>
    </recommendedName>
</protein>
<sequence length="608" mass="67906">MGIAFNPATATTSPSRCTQEPKGLDVNSLPPELLIHTFNFTAAIDTFSPLSLSLVCRRWNTLVTESPSIYQCIRLSDSPSPLEGTGVKPAQFAERQDRLWKRNLTQAKIWVERSRPLPFDVFVELGQGQEQGHRAARDDSNLLGMLSPFYENMQRWRRISVDDGKQNEEFVFDEFFRARSTIPKALDFLNVSICDLGHEDSLSNVPKGLFIPSKEVNAFPITLLGHDQLFPTSHFLPPREEEEESSDNLVANYIVSSLPSSFISHPIQHSGLNSITTLNLSEHSVTLHIRPETLLSFLGSTPNLQKLTFVGWIHADRHAPSSTLPVANLLHLNTLQLRSTCLARSILSCLHAPSLQKLELAHLNVDFEMPLPGFDEEAQGGATQETHEVGDSEDEANDFSQSPWSDRSTGMGLRALVKRSNPPLKMLSMDFTDMRTKDFVWLFPKLDHLEEFVIVASDMSDTVIKLLKPHPCIPVNAMDMDSQSNADPQVTTATTRLVLPKLKKLELFNCHRLTGDAILDVLVKRVGFTDTLARIALPMTPPASPPTMSHEPAYISDMLGLSATHGPEHANTLENLTIVGCDGFWHRHSQALLKEIDNEERHVRIELS</sequence>
<dbReference type="Proteomes" id="UP001437256">
    <property type="component" value="Unassembled WGS sequence"/>
</dbReference>